<reference evidence="6 7" key="1">
    <citation type="submission" date="2020-08" db="EMBL/GenBank/DDBJ databases">
        <title>Genomic Encyclopedia of Type Strains, Phase IV (KMG-IV): sequencing the most valuable type-strain genomes for metagenomic binning, comparative biology and taxonomic classification.</title>
        <authorList>
            <person name="Goeker M."/>
        </authorList>
    </citation>
    <scope>NUCLEOTIDE SEQUENCE [LARGE SCALE GENOMIC DNA]</scope>
    <source>
        <strain evidence="6 7">DSM 22198</strain>
    </source>
</reference>
<dbReference type="AlphaFoldDB" id="A0A7X0EDY9"/>
<dbReference type="Pfam" id="PF00501">
    <property type="entry name" value="AMP-binding"/>
    <property type="match status" value="1"/>
</dbReference>
<feature type="domain" description="AMP-binding enzyme C-terminal" evidence="5">
    <location>
        <begin position="481"/>
        <end position="556"/>
    </location>
</feature>
<feature type="domain" description="AMP-dependent synthetase/ligase" evidence="4">
    <location>
        <begin position="38"/>
        <end position="431"/>
    </location>
</feature>
<dbReference type="InterPro" id="IPR020845">
    <property type="entry name" value="AMP-binding_CS"/>
</dbReference>
<dbReference type="RefSeq" id="WP_184803672.1">
    <property type="nucleotide sequence ID" value="NZ_JACIIZ010000011.1"/>
</dbReference>
<gene>
    <name evidence="6" type="ORF">FHS74_003901</name>
</gene>
<evidence type="ECO:0000259" key="5">
    <source>
        <dbReference type="Pfam" id="PF13193"/>
    </source>
</evidence>
<dbReference type="GO" id="GO:0006631">
    <property type="term" value="P:fatty acid metabolic process"/>
    <property type="evidence" value="ECO:0007669"/>
    <property type="project" value="TreeGrafter"/>
</dbReference>
<dbReference type="Gene3D" id="3.30.300.30">
    <property type="match status" value="1"/>
</dbReference>
<dbReference type="PANTHER" id="PTHR43201">
    <property type="entry name" value="ACYL-COA SYNTHETASE"/>
    <property type="match status" value="1"/>
</dbReference>
<dbReference type="Pfam" id="PF13193">
    <property type="entry name" value="AMP-binding_C"/>
    <property type="match status" value="1"/>
</dbReference>
<dbReference type="InterPro" id="IPR045851">
    <property type="entry name" value="AMP-bd_C_sf"/>
</dbReference>
<keyword evidence="2 6" id="KW-0436">Ligase</keyword>
<name>A0A7X0EDY9_9PROT</name>
<dbReference type="InterPro" id="IPR025110">
    <property type="entry name" value="AMP-bd_C"/>
</dbReference>
<evidence type="ECO:0000256" key="3">
    <source>
        <dbReference type="SAM" id="MobiDB-lite"/>
    </source>
</evidence>
<evidence type="ECO:0000313" key="7">
    <source>
        <dbReference type="Proteomes" id="UP000539175"/>
    </source>
</evidence>
<dbReference type="Gene3D" id="3.40.50.12780">
    <property type="entry name" value="N-terminal domain of ligase-like"/>
    <property type="match status" value="1"/>
</dbReference>
<evidence type="ECO:0000313" key="6">
    <source>
        <dbReference type="EMBL" id="MBB6253332.1"/>
    </source>
</evidence>
<dbReference type="GO" id="GO:0031956">
    <property type="term" value="F:medium-chain fatty acid-CoA ligase activity"/>
    <property type="evidence" value="ECO:0007669"/>
    <property type="project" value="TreeGrafter"/>
</dbReference>
<evidence type="ECO:0000256" key="2">
    <source>
        <dbReference type="ARBA" id="ARBA00022598"/>
    </source>
</evidence>
<protein>
    <submittedName>
        <fullName evidence="6">Acyl-CoA synthetase (AMP-forming)/AMP-acid ligase II</fullName>
    </submittedName>
</protein>
<accession>A0A7X0EDY9</accession>
<proteinExistence type="inferred from homology"/>
<dbReference type="SUPFAM" id="SSF56801">
    <property type="entry name" value="Acetyl-CoA synthetase-like"/>
    <property type="match status" value="1"/>
</dbReference>
<comment type="similarity">
    <text evidence="1">Belongs to the ATP-dependent AMP-binding enzyme family.</text>
</comment>
<dbReference type="PANTHER" id="PTHR43201:SF5">
    <property type="entry name" value="MEDIUM-CHAIN ACYL-COA LIGASE ACSF2, MITOCHONDRIAL"/>
    <property type="match status" value="1"/>
</dbReference>
<sequence length="581" mass="62629">MTSVSGPVDDSRPSIVHGAPLGEEPGLGPLTIPRYVREVTHRHAGREAVVMHSPAGRLSWRYDDLWDQSVAVAKALIAAGVGKDDRIGILMTNRPEYLASVFGIALAGAVTVSLSTFSTLAELEYLLQAGAVSILLYDRQVLKKDFGAMLAELEPAIATAAPGTFRSTRLPFLRRLVALDNVTGENTGTDGTAVERWADFLGLGRSIPEDLVEARAAAAKPGDIGAIFFSSGTTSLPKGIIHTHRAFALQWWRWPRIMDIDAERFPVRCWTGNGFFWSGNISMVVGNAFSSGGAAILQPIFQADEALDLIKTERISFPIGRPHQWARLEASEKWATADLSSLRYVTYGSKLLDHPTASTTWTQGPAFGTTETLTIMTAVPANTPKEAYRGSFGRPLPGNTLKIVDPLTGDVVPLGQRGEIAIKGPTLMTGYVGKTLDQCFDAEGYYRTGDGGHVDDQGYLFWDGRLTDMIKTGGANVAPQEVDDALANYPGIKRAQTVGVPHDTLGEMVVACIIPQEGAGLDEAALTAFLKGQLASFKVPRAILFFREEEFAVTGNEKVKTGILRDLATQRLAGTDLMKVA</sequence>
<keyword evidence="7" id="KW-1185">Reference proteome</keyword>
<dbReference type="InterPro" id="IPR000873">
    <property type="entry name" value="AMP-dep_synth/lig_dom"/>
</dbReference>
<evidence type="ECO:0000259" key="4">
    <source>
        <dbReference type="Pfam" id="PF00501"/>
    </source>
</evidence>
<dbReference type="EMBL" id="JACIIZ010000011">
    <property type="protein sequence ID" value="MBB6253332.1"/>
    <property type="molecule type" value="Genomic_DNA"/>
</dbReference>
<evidence type="ECO:0000256" key="1">
    <source>
        <dbReference type="ARBA" id="ARBA00006432"/>
    </source>
</evidence>
<comment type="caution">
    <text evidence="6">The sequence shown here is derived from an EMBL/GenBank/DDBJ whole genome shotgun (WGS) entry which is preliminary data.</text>
</comment>
<feature type="region of interest" description="Disordered" evidence="3">
    <location>
        <begin position="1"/>
        <end position="22"/>
    </location>
</feature>
<organism evidence="6 7">
    <name type="scientific">Nitrospirillum iridis</name>
    <dbReference type="NCBI Taxonomy" id="765888"/>
    <lineage>
        <taxon>Bacteria</taxon>
        <taxon>Pseudomonadati</taxon>
        <taxon>Pseudomonadota</taxon>
        <taxon>Alphaproteobacteria</taxon>
        <taxon>Rhodospirillales</taxon>
        <taxon>Azospirillaceae</taxon>
        <taxon>Nitrospirillum</taxon>
    </lineage>
</organism>
<dbReference type="PROSITE" id="PS00455">
    <property type="entry name" value="AMP_BINDING"/>
    <property type="match status" value="1"/>
</dbReference>
<dbReference type="InterPro" id="IPR042099">
    <property type="entry name" value="ANL_N_sf"/>
</dbReference>
<dbReference type="CDD" id="cd04433">
    <property type="entry name" value="AFD_class_I"/>
    <property type="match status" value="1"/>
</dbReference>
<dbReference type="Proteomes" id="UP000539175">
    <property type="component" value="Unassembled WGS sequence"/>
</dbReference>